<dbReference type="AlphaFoldDB" id="A0A0E9SZN5"/>
<organism evidence="1">
    <name type="scientific">Anguilla anguilla</name>
    <name type="common">European freshwater eel</name>
    <name type="synonym">Muraena anguilla</name>
    <dbReference type="NCBI Taxonomy" id="7936"/>
    <lineage>
        <taxon>Eukaryota</taxon>
        <taxon>Metazoa</taxon>
        <taxon>Chordata</taxon>
        <taxon>Craniata</taxon>
        <taxon>Vertebrata</taxon>
        <taxon>Euteleostomi</taxon>
        <taxon>Actinopterygii</taxon>
        <taxon>Neopterygii</taxon>
        <taxon>Teleostei</taxon>
        <taxon>Anguilliformes</taxon>
        <taxon>Anguillidae</taxon>
        <taxon>Anguilla</taxon>
    </lineage>
</organism>
<proteinExistence type="predicted"/>
<reference evidence="1" key="1">
    <citation type="submission" date="2014-11" db="EMBL/GenBank/DDBJ databases">
        <authorList>
            <person name="Amaro Gonzalez C."/>
        </authorList>
    </citation>
    <scope>NUCLEOTIDE SEQUENCE</scope>
</reference>
<accession>A0A0E9SZN5</accession>
<evidence type="ECO:0000313" key="1">
    <source>
        <dbReference type="EMBL" id="JAH46789.1"/>
    </source>
</evidence>
<reference evidence="1" key="2">
    <citation type="journal article" date="2015" name="Fish Shellfish Immunol.">
        <title>Early steps in the European eel (Anguilla anguilla)-Vibrio vulnificus interaction in the gills: Role of the RtxA13 toxin.</title>
        <authorList>
            <person name="Callol A."/>
            <person name="Pajuelo D."/>
            <person name="Ebbesson L."/>
            <person name="Teles M."/>
            <person name="MacKenzie S."/>
            <person name="Amaro C."/>
        </authorList>
    </citation>
    <scope>NUCLEOTIDE SEQUENCE</scope>
</reference>
<dbReference type="EMBL" id="GBXM01061788">
    <property type="protein sequence ID" value="JAH46789.1"/>
    <property type="molecule type" value="Transcribed_RNA"/>
</dbReference>
<protein>
    <submittedName>
        <fullName evidence="1">Uncharacterized protein</fullName>
    </submittedName>
</protein>
<sequence length="57" mass="7088">MPIYVWMGMTFLTRYFNYTKYRTIICPRPFEIFNEKDGTYATRDRVRVWASVRLWVK</sequence>
<dbReference type="EMBL" id="GBXM01079162">
    <property type="protein sequence ID" value="JAH29415.1"/>
    <property type="molecule type" value="Transcribed_RNA"/>
</dbReference>
<name>A0A0E9SZN5_ANGAN</name>